<feature type="compositionally biased region" description="Polar residues" evidence="1">
    <location>
        <begin position="1"/>
        <end position="20"/>
    </location>
</feature>
<keyword evidence="3" id="KW-1185">Reference proteome</keyword>
<proteinExistence type="predicted"/>
<feature type="region of interest" description="Disordered" evidence="1">
    <location>
        <begin position="717"/>
        <end position="761"/>
    </location>
</feature>
<accession>A0A7Z0VL89</accession>
<feature type="compositionally biased region" description="Acidic residues" evidence="1">
    <location>
        <begin position="741"/>
        <end position="754"/>
    </location>
</feature>
<evidence type="ECO:0000313" key="3">
    <source>
        <dbReference type="Proteomes" id="UP000094769"/>
    </source>
</evidence>
<dbReference type="OrthoDB" id="9794954at2"/>
<dbReference type="EMBL" id="MARB01000010">
    <property type="protein sequence ID" value="ODJ87693.1"/>
    <property type="molecule type" value="Genomic_DNA"/>
</dbReference>
<sequence length="840" mass="94511">MTTIQKAAEEQSTQLPSNESGRVPSLPTAVKDARATRELMFLLRHFHLGDPAAKAQLESIGDDYLPALLDPYRDTSRLRYDYPLFLFPPNTEETYQTAEELACPLVQWLQEAVASNAPEEGKARILKHHLPWLEHHIRKLLQQREGPVDAGATLAESCIALQTHLGLDEQERKRLEDDLNLLLQSVPEGAQLLGYGRYPSLHLLIHAVRSQFLHMQRRFQERIDASIRGLKELLEVEWIKSDESIEPKMARDSVGLGGERFDPVILSAVMDHSRGTRSISEERRERIEHALEIMQGWHPDPVLVRFLHIGTLTDPWLQEVDFCQEITDHDPCAKAMEIFDREAEKLTSIYSAVRIAQLEIDAIYNPEIHDPWFANFSWEAFSQEELRMVPSVIALGSADQVAGEGLRTFSRLLSSGRPVQILIRVLAHADPGAGLEGDPLKSYRTELSYLGISHRQAVVDQSSAARHQHLLKCYLMALDATRTSLHVINTGMRPPGRLLPLNAWLVAGAAIESRAHPFFRINPEAGDSAAVRMDFSGNPQADRDWPLHPFQYLDDNGNSVTTELAFTFADHALLIERLRDHFRLIPAGCDSDGLLSIQDYLAMSPEEAYRRVPFVWAIDGNAMLHRVVISRELALACRDRLNYWHTLQEMAGVRNRYVDMAVEKTRAEERELASNELVRVQAAHAEEVERVRNEAAGEAMQRLTDVLLGLDVEGGLRPGDIPSGPVAMGSDEVMPEQQRDEAEESEPPDEEEQESLSFDDPWIDTPLCTSCNDCLPINPHLFIYNDEKQAMLGDLGNATYAQLVQAAELCPAKCIHPGKPLNQDEPDLDSLIERAAPFNQ</sequence>
<evidence type="ECO:0008006" key="4">
    <source>
        <dbReference type="Google" id="ProtNLM"/>
    </source>
</evidence>
<gene>
    <name evidence="2" type="ORF">CODIS_21100</name>
</gene>
<evidence type="ECO:0000256" key="1">
    <source>
        <dbReference type="SAM" id="MobiDB-lite"/>
    </source>
</evidence>
<organism evidence="2 3">
    <name type="scientific">Candidatus Thiodiazotropha endolucinida</name>
    <dbReference type="NCBI Taxonomy" id="1655433"/>
    <lineage>
        <taxon>Bacteria</taxon>
        <taxon>Pseudomonadati</taxon>
        <taxon>Pseudomonadota</taxon>
        <taxon>Gammaproteobacteria</taxon>
        <taxon>Chromatiales</taxon>
        <taxon>Sedimenticolaceae</taxon>
        <taxon>Candidatus Thiodiazotropha</taxon>
    </lineage>
</organism>
<dbReference type="Pfam" id="PF13370">
    <property type="entry name" value="Fer4_13"/>
    <property type="match status" value="1"/>
</dbReference>
<dbReference type="SUPFAM" id="SSF54862">
    <property type="entry name" value="4Fe-4S ferredoxins"/>
    <property type="match status" value="1"/>
</dbReference>
<evidence type="ECO:0000313" key="2">
    <source>
        <dbReference type="EMBL" id="ODJ87693.1"/>
    </source>
</evidence>
<name>A0A7Z0VL89_9GAMM</name>
<dbReference type="Gene3D" id="3.30.70.20">
    <property type="match status" value="1"/>
</dbReference>
<dbReference type="RefSeq" id="WP_083220675.1">
    <property type="nucleotide sequence ID" value="NZ_MARB01000010.1"/>
</dbReference>
<reference evidence="2 3" key="1">
    <citation type="submission" date="2016-06" db="EMBL/GenBank/DDBJ databases">
        <title>Genome sequence of endosymbiont of Candidatus Endolucinida thiodiazotropha.</title>
        <authorList>
            <person name="Poehlein A."/>
            <person name="Koenig S."/>
            <person name="Heiden S.E."/>
            <person name="Thuermer A."/>
            <person name="Voget S."/>
            <person name="Daniel R."/>
            <person name="Markert S."/>
            <person name="Gros O."/>
            <person name="Schweder T."/>
        </authorList>
    </citation>
    <scope>NUCLEOTIDE SEQUENCE [LARGE SCALE GENOMIC DNA]</scope>
    <source>
        <strain evidence="2 3">COS</strain>
    </source>
</reference>
<dbReference type="AlphaFoldDB" id="A0A7Z0VL89"/>
<protein>
    <recommendedName>
        <fullName evidence="4">Ferredoxin</fullName>
    </recommendedName>
</protein>
<feature type="region of interest" description="Disordered" evidence="1">
    <location>
        <begin position="1"/>
        <end position="27"/>
    </location>
</feature>
<comment type="caution">
    <text evidence="2">The sequence shown here is derived from an EMBL/GenBank/DDBJ whole genome shotgun (WGS) entry which is preliminary data.</text>
</comment>
<dbReference type="Proteomes" id="UP000094769">
    <property type="component" value="Unassembled WGS sequence"/>
</dbReference>